<reference evidence="4" key="1">
    <citation type="submission" date="2015-07" db="EMBL/GenBank/DDBJ databases">
        <title>Draft genome sequence of Acetobacterium bakii DSM 8293, a potential psychrophilic chemical producer through syngas fermentation.</title>
        <authorList>
            <person name="Song Y."/>
            <person name="Hwang S."/>
            <person name="Cho B.-K."/>
        </authorList>
    </citation>
    <scope>NUCLEOTIDE SEQUENCE [LARGE SCALE GENOMIC DNA]</scope>
    <source>
        <strain evidence="4">DSM 8239</strain>
    </source>
</reference>
<dbReference type="STRING" id="52689.AKG39_10520"/>
<dbReference type="RefSeq" id="WP_050740355.1">
    <property type="nucleotide sequence ID" value="NZ_LGYO01000025.1"/>
</dbReference>
<evidence type="ECO:0000313" key="3">
    <source>
        <dbReference type="EMBL" id="KNZ41710.1"/>
    </source>
</evidence>
<dbReference type="PROSITE" id="PS00061">
    <property type="entry name" value="ADH_SHORT"/>
    <property type="match status" value="1"/>
</dbReference>
<dbReference type="OrthoDB" id="9775296at2"/>
<dbReference type="NCBIfam" id="NF005559">
    <property type="entry name" value="PRK07231.1"/>
    <property type="match status" value="1"/>
</dbReference>
<comment type="caution">
    <text evidence="3">The sequence shown here is derived from an EMBL/GenBank/DDBJ whole genome shotgun (WGS) entry which is preliminary data.</text>
</comment>
<dbReference type="InterPro" id="IPR002347">
    <property type="entry name" value="SDR_fam"/>
</dbReference>
<name>A0A0L6U1M4_9FIRM</name>
<dbReference type="PATRIC" id="fig|52689.4.peg.1322"/>
<comment type="similarity">
    <text evidence="1">Belongs to the short-chain dehydrogenases/reductases (SDR) family.</text>
</comment>
<proteinExistence type="inferred from homology"/>
<gene>
    <name evidence="3" type="ORF">AKG39_10520</name>
</gene>
<dbReference type="GO" id="GO:0016616">
    <property type="term" value="F:oxidoreductase activity, acting on the CH-OH group of donors, NAD or NADP as acceptor"/>
    <property type="evidence" value="ECO:0007669"/>
    <property type="project" value="TreeGrafter"/>
</dbReference>
<dbReference type="PRINTS" id="PR00081">
    <property type="entry name" value="GDHRDH"/>
</dbReference>
<evidence type="ECO:0000256" key="2">
    <source>
        <dbReference type="ARBA" id="ARBA00023002"/>
    </source>
</evidence>
<dbReference type="Proteomes" id="UP000036873">
    <property type="component" value="Unassembled WGS sequence"/>
</dbReference>
<evidence type="ECO:0000256" key="1">
    <source>
        <dbReference type="ARBA" id="ARBA00006484"/>
    </source>
</evidence>
<dbReference type="Gene3D" id="3.40.50.720">
    <property type="entry name" value="NAD(P)-binding Rossmann-like Domain"/>
    <property type="match status" value="1"/>
</dbReference>
<dbReference type="PRINTS" id="PR00080">
    <property type="entry name" value="SDRFAMILY"/>
</dbReference>
<organism evidence="3 4">
    <name type="scientific">Acetobacterium bakii</name>
    <dbReference type="NCBI Taxonomy" id="52689"/>
    <lineage>
        <taxon>Bacteria</taxon>
        <taxon>Bacillati</taxon>
        <taxon>Bacillota</taxon>
        <taxon>Clostridia</taxon>
        <taxon>Eubacteriales</taxon>
        <taxon>Eubacteriaceae</taxon>
        <taxon>Acetobacterium</taxon>
    </lineage>
</organism>
<accession>A0A0L6U1M4</accession>
<dbReference type="InterPro" id="IPR020904">
    <property type="entry name" value="Sc_DH/Rdtase_CS"/>
</dbReference>
<dbReference type="FunFam" id="3.40.50.720:FF:000084">
    <property type="entry name" value="Short-chain dehydrogenase reductase"/>
    <property type="match status" value="1"/>
</dbReference>
<dbReference type="PANTHER" id="PTHR42760">
    <property type="entry name" value="SHORT-CHAIN DEHYDROGENASES/REDUCTASES FAMILY MEMBER"/>
    <property type="match status" value="1"/>
</dbReference>
<dbReference type="Pfam" id="PF13561">
    <property type="entry name" value="adh_short_C2"/>
    <property type="match status" value="1"/>
</dbReference>
<dbReference type="InterPro" id="IPR036291">
    <property type="entry name" value="NAD(P)-bd_dom_sf"/>
</dbReference>
<dbReference type="AlphaFoldDB" id="A0A0L6U1M4"/>
<sequence>MAIKFELSEKTAVVTGAAKGIGAAIAVMLADSGANVVIVDMDVENGEKMASMLKEKGVKAIFRKVDISDENAVDAFAKEILVEFSKIEILVNCAGIGPKDIGPPFLKISSEDVKRVFNVNTVGMLNMCRSFYSNFYTQRSGRIINITSIAAFLQVPLMPQYGASKAATISFSNSLAKEMGSFNVTVNCVNPGFIKTAIYSDALDFKKAVPGAFEDCSTSAEVVEKMASGSALKRTQTPEDIAYAVLFLASDEAKNITGQCLNVDSGIVYR</sequence>
<dbReference type="SUPFAM" id="SSF51735">
    <property type="entry name" value="NAD(P)-binding Rossmann-fold domains"/>
    <property type="match status" value="1"/>
</dbReference>
<dbReference type="PANTHER" id="PTHR42760:SF133">
    <property type="entry name" value="3-OXOACYL-[ACYL-CARRIER-PROTEIN] REDUCTASE"/>
    <property type="match status" value="1"/>
</dbReference>
<dbReference type="EMBL" id="LGYO01000025">
    <property type="protein sequence ID" value="KNZ41710.1"/>
    <property type="molecule type" value="Genomic_DNA"/>
</dbReference>
<keyword evidence="4" id="KW-1185">Reference proteome</keyword>
<protein>
    <recommendedName>
        <fullName evidence="5">Short-chain dehydrogenase</fullName>
    </recommendedName>
</protein>
<keyword evidence="2" id="KW-0560">Oxidoreductase</keyword>
<dbReference type="GO" id="GO:0006633">
    <property type="term" value="P:fatty acid biosynthetic process"/>
    <property type="evidence" value="ECO:0007669"/>
    <property type="project" value="TreeGrafter"/>
</dbReference>
<dbReference type="GO" id="GO:0048038">
    <property type="term" value="F:quinone binding"/>
    <property type="evidence" value="ECO:0007669"/>
    <property type="project" value="TreeGrafter"/>
</dbReference>
<dbReference type="GO" id="GO:0008206">
    <property type="term" value="P:bile acid metabolic process"/>
    <property type="evidence" value="ECO:0007669"/>
    <property type="project" value="UniProtKB-ARBA"/>
</dbReference>
<evidence type="ECO:0000313" key="4">
    <source>
        <dbReference type="Proteomes" id="UP000036873"/>
    </source>
</evidence>
<dbReference type="CDD" id="cd05233">
    <property type="entry name" value="SDR_c"/>
    <property type="match status" value="1"/>
</dbReference>
<evidence type="ECO:0008006" key="5">
    <source>
        <dbReference type="Google" id="ProtNLM"/>
    </source>
</evidence>